<dbReference type="Gene3D" id="3.40.1440.10">
    <property type="entry name" value="GIY-YIG endonuclease"/>
    <property type="match status" value="1"/>
</dbReference>
<dbReference type="GeneID" id="20497971"/>
<dbReference type="NCBIfam" id="TIGR01453">
    <property type="entry name" value="grpIintron_endo"/>
    <property type="match status" value="1"/>
</dbReference>
<feature type="domain" description="GIY-YIG" evidence="1">
    <location>
        <begin position="57"/>
        <end position="146"/>
    </location>
</feature>
<gene>
    <name evidence="2" type="ORF">SBORM_0030</name>
</gene>
<dbReference type="CDD" id="cd10445">
    <property type="entry name" value="GIY-YIG_bI1_like"/>
    <property type="match status" value="1"/>
</dbReference>
<keyword evidence="2" id="KW-0496">Mitochondrion</keyword>
<dbReference type="Pfam" id="PF01541">
    <property type="entry name" value="GIY-YIG"/>
    <property type="match status" value="1"/>
</dbReference>
<dbReference type="Pfam" id="PF07453">
    <property type="entry name" value="NUMOD1"/>
    <property type="match status" value="1"/>
</dbReference>
<dbReference type="SMART" id="SM00465">
    <property type="entry name" value="GIYc"/>
    <property type="match status" value="1"/>
</dbReference>
<dbReference type="InterPro" id="IPR035901">
    <property type="entry name" value="GIY-YIG_endonuc_sf"/>
</dbReference>
<dbReference type="PROSITE" id="PS50164">
    <property type="entry name" value="GIY_YIG"/>
    <property type="match status" value="1"/>
</dbReference>
<dbReference type="EMBL" id="KJ434027">
    <property type="protein sequence ID" value="AHX82998.1"/>
    <property type="molecule type" value="Genomic_DNA"/>
</dbReference>
<evidence type="ECO:0000259" key="1">
    <source>
        <dbReference type="PROSITE" id="PS50164"/>
    </source>
</evidence>
<protein>
    <submittedName>
        <fullName evidence="2">GIY-YIG endonuclease</fullName>
    </submittedName>
</protein>
<keyword evidence="2" id="KW-0378">Hydrolase</keyword>
<organism evidence="2">
    <name type="scientific">Sclerotinia borealis</name>
    <dbReference type="NCBI Taxonomy" id="77105"/>
    <lineage>
        <taxon>Eukaryota</taxon>
        <taxon>Fungi</taxon>
        <taxon>Dikarya</taxon>
        <taxon>Ascomycota</taxon>
        <taxon>Pezizomycotina</taxon>
        <taxon>Leotiomycetes</taxon>
        <taxon>Helotiales</taxon>
        <taxon>Sclerotiniaceae</taxon>
        <taxon>Sclerotinia</taxon>
    </lineage>
</organism>
<dbReference type="GO" id="GO:0004519">
    <property type="term" value="F:endonuclease activity"/>
    <property type="evidence" value="ECO:0007669"/>
    <property type="project" value="UniProtKB-KW"/>
</dbReference>
<accession>A0A088CB10</accession>
<dbReference type="AlphaFoldDB" id="A0A088CB10"/>
<geneLocation type="mitochondrion" evidence="2"/>
<evidence type="ECO:0000313" key="2">
    <source>
        <dbReference type="EMBL" id="AHX82998.1"/>
    </source>
</evidence>
<sequence>MKNPNLFVRSSQFGLLSKQVIRNFSTNYENSSTYIKPEIIYENADTQKSLVFKDNKGKSGIYRWTNNLNGDSYIGSGVDLNKRLYHYYSLKLMQLYVEKRKSYIYSALIKHGYSNFTLEIMEYCDKDKVIEREQYYLNILKPKYNLLKTAGSRYGFEHSEFTREKMSLSQKGHKGSFNQPNAKILMVTDLETNSSTYYDSINLAAKALNCGDSSILKNLKSKTGKAYKGRCVFKLL</sequence>
<proteinExistence type="predicted"/>
<dbReference type="InterPro" id="IPR006350">
    <property type="entry name" value="Intron_endoG1"/>
</dbReference>
<name>A0A088CB10_9HELO</name>
<dbReference type="InterPro" id="IPR010896">
    <property type="entry name" value="NUMOD1"/>
</dbReference>
<dbReference type="RefSeq" id="YP_009072334.1">
    <property type="nucleotide sequence ID" value="NC_025200.1"/>
</dbReference>
<keyword evidence="2" id="KW-0540">Nuclease</keyword>
<dbReference type="SMART" id="SM00497">
    <property type="entry name" value="IENR1"/>
    <property type="match status" value="1"/>
</dbReference>
<keyword evidence="2" id="KW-0255">Endonuclease</keyword>
<dbReference type="InterPro" id="IPR000305">
    <property type="entry name" value="GIY-YIG_endonuc"/>
</dbReference>
<dbReference type="SUPFAM" id="SSF64496">
    <property type="entry name" value="DNA-binding domain of intron-encoded endonucleases"/>
    <property type="match status" value="1"/>
</dbReference>
<dbReference type="InterPro" id="IPR003647">
    <property type="entry name" value="Intron_nuc_1_rpt"/>
</dbReference>
<reference evidence="2" key="1">
    <citation type="journal article" date="2014" name="PLoS ONE">
        <title>The 203 kbp Mitochondrial Genome of the Phytopathogenic Fungus Sclerotinia borealis Reveals Multiple Invasions of Introns and Genomic Duplications.</title>
        <authorList>
            <person name="Mardanov A.V."/>
            <person name="Beletsky A.V."/>
            <person name="Kadnikov V.V."/>
            <person name="Ignatov A.N."/>
            <person name="Ravin N.V."/>
        </authorList>
    </citation>
    <scope>NUCLEOTIDE SEQUENCE</scope>
    <source>
        <strain evidence="2">F-4128</strain>
    </source>
</reference>
<dbReference type="SUPFAM" id="SSF82771">
    <property type="entry name" value="GIY-YIG endonuclease"/>
    <property type="match status" value="1"/>
</dbReference>